<keyword evidence="10 27" id="KW-0472">Membrane</keyword>
<feature type="compositionally biased region" description="Basic and acidic residues" evidence="26">
    <location>
        <begin position="226"/>
        <end position="244"/>
    </location>
</feature>
<comment type="subunit">
    <text evidence="20">Predominantly monomer of isoform CD22-beta. Also found as heterodimer of isoform CD22-beta and a shorter isoform. Interacts with PTPN6/SHP-1, LYN, SYK, PIK3R1/PIK3R2 and PLCG1 upon phosphorylation. Interacts with GRB2, INPP5D and SHC1 upon phosphorylation. May form a complex with INPP5D/SHIP, GRB2 and SHC1.</text>
</comment>
<evidence type="ECO:0000256" key="1">
    <source>
        <dbReference type="ARBA" id="ARBA00004123"/>
    </source>
</evidence>
<proteinExistence type="inferred from homology"/>
<accession>A0A835ZWA7</accession>
<feature type="domain" description="BHLH" evidence="29">
    <location>
        <begin position="235"/>
        <end position="290"/>
    </location>
</feature>
<dbReference type="GO" id="GO:0019903">
    <property type="term" value="F:protein phosphatase binding"/>
    <property type="evidence" value="ECO:0007669"/>
    <property type="project" value="TreeGrafter"/>
</dbReference>
<evidence type="ECO:0000259" key="28">
    <source>
        <dbReference type="PROSITE" id="PS50835"/>
    </source>
</evidence>
<dbReference type="Proteomes" id="UP000664991">
    <property type="component" value="Chromosome 14"/>
</dbReference>
<keyword evidence="3" id="KW-1003">Cell membrane</keyword>
<feature type="domain" description="Ig-like" evidence="28">
    <location>
        <begin position="666"/>
        <end position="745"/>
    </location>
</feature>
<evidence type="ECO:0000256" key="11">
    <source>
        <dbReference type="ARBA" id="ARBA00023157"/>
    </source>
</evidence>
<dbReference type="InterPro" id="IPR013162">
    <property type="entry name" value="CD80_C2-set"/>
</dbReference>
<gene>
    <name evidence="30" type="ORF">JEQ12_005208</name>
</gene>
<comment type="function">
    <text evidence="19">Most highly expressed siglec (sialic acid-binding immunoglobulin-like lectin) on B-cells that plays a role in various aspects of B-cell biology including differentiation, antigen presentation, and trafficking to bone marrow. Binds to alpha 2,6-linked sialic acid residues of surface molecules such as CD22 itself, CD45 and IgM in a cis configuration. Can also bind to ligands on other cells as an adhesion molecule in a trans configuration. Acts as an inhibitory coreceptor on the surface of B-cells and inhibits B-cell receptor induced signaling, characterized by inhibition of the calcium mobilization and cellular activation. Mechanistically, the immunoreceptor tyrosine-based inhibitory motif domain is phosphorylated by the Src kinase LYN, which in turn leads to the recruitment of the protein tyrosine phosphatase 1/PTPN6, leading to the negative regulation of BCR signaling. If this negative signaling from is of sufficient strength, apoptosis of the B-cell can be induced.</text>
</comment>
<evidence type="ECO:0000256" key="19">
    <source>
        <dbReference type="ARBA" id="ARBA00045430"/>
    </source>
</evidence>
<dbReference type="Gene3D" id="4.10.280.10">
    <property type="entry name" value="Helix-loop-helix DNA-binding domain"/>
    <property type="match status" value="1"/>
</dbReference>
<dbReference type="Pfam" id="PF00010">
    <property type="entry name" value="HLH"/>
    <property type="match status" value="1"/>
</dbReference>
<feature type="transmembrane region" description="Helical" evidence="27">
    <location>
        <begin position="847"/>
        <end position="870"/>
    </location>
</feature>
<dbReference type="GO" id="GO:0045944">
    <property type="term" value="P:positive regulation of transcription by RNA polymerase II"/>
    <property type="evidence" value="ECO:0007669"/>
    <property type="project" value="UniProtKB-ARBA"/>
</dbReference>
<evidence type="ECO:0000256" key="4">
    <source>
        <dbReference type="ARBA" id="ARBA00022729"/>
    </source>
</evidence>
<dbReference type="SMART" id="SM00409">
    <property type="entry name" value="IG"/>
    <property type="match status" value="10"/>
</dbReference>
<dbReference type="InterPro" id="IPR003599">
    <property type="entry name" value="Ig_sub"/>
</dbReference>
<evidence type="ECO:0000313" key="31">
    <source>
        <dbReference type="Proteomes" id="UP000664991"/>
    </source>
</evidence>
<evidence type="ECO:0000256" key="9">
    <source>
        <dbReference type="ARBA" id="ARBA00023125"/>
    </source>
</evidence>
<dbReference type="InterPro" id="IPR036179">
    <property type="entry name" value="Ig-like_dom_sf"/>
</dbReference>
<dbReference type="PANTHER" id="PTHR46958">
    <property type="entry name" value="B-CELL RECEPTOR CD22"/>
    <property type="match status" value="1"/>
</dbReference>
<evidence type="ECO:0000256" key="26">
    <source>
        <dbReference type="SAM" id="MobiDB-lite"/>
    </source>
</evidence>
<keyword evidence="6" id="KW-0677">Repeat</keyword>
<dbReference type="SMART" id="SM00408">
    <property type="entry name" value="IGc2"/>
    <property type="match status" value="7"/>
</dbReference>
<feature type="domain" description="Ig-like" evidence="28">
    <location>
        <begin position="1205"/>
        <end position="1285"/>
    </location>
</feature>
<dbReference type="CDD" id="cd18923">
    <property type="entry name" value="bHLHzip_USF2"/>
    <property type="match status" value="1"/>
</dbReference>
<keyword evidence="25" id="KW-0175">Coiled coil</keyword>
<dbReference type="GO" id="GO:0009897">
    <property type="term" value="C:external side of plasma membrane"/>
    <property type="evidence" value="ECO:0007669"/>
    <property type="project" value="TreeGrafter"/>
</dbReference>
<keyword evidence="8" id="KW-0805">Transcription regulation</keyword>
<evidence type="ECO:0000256" key="13">
    <source>
        <dbReference type="ARBA" id="ARBA00023180"/>
    </source>
</evidence>
<feature type="domain" description="Ig-like" evidence="28">
    <location>
        <begin position="1380"/>
        <end position="1460"/>
    </location>
</feature>
<evidence type="ECO:0000256" key="27">
    <source>
        <dbReference type="SAM" id="Phobius"/>
    </source>
</evidence>
<dbReference type="GO" id="GO:0042113">
    <property type="term" value="P:B cell activation"/>
    <property type="evidence" value="ECO:0007669"/>
    <property type="project" value="TreeGrafter"/>
</dbReference>
<name>A0A835ZWA7_SHEEP</name>
<evidence type="ECO:0000256" key="6">
    <source>
        <dbReference type="ARBA" id="ARBA00022737"/>
    </source>
</evidence>
<dbReference type="CDD" id="cd20987">
    <property type="entry name" value="IgC2_CD33_d2_like"/>
    <property type="match status" value="1"/>
</dbReference>
<dbReference type="GO" id="GO:0030246">
    <property type="term" value="F:carbohydrate binding"/>
    <property type="evidence" value="ECO:0007669"/>
    <property type="project" value="UniProtKB-KW"/>
</dbReference>
<dbReference type="GO" id="GO:0005769">
    <property type="term" value="C:early endosome"/>
    <property type="evidence" value="ECO:0007669"/>
    <property type="project" value="TreeGrafter"/>
</dbReference>
<sequence length="1809" mass="200011">MDMLDPGLDPAASATAAAAASHDKGPEAEESVELQEGGDGPGAEEQTAVAIASVQQAAFGDHNIQYQFRTENNGGQVTYRVVQVTDGQLDGQGDTAGAVSVVSAAAFTGGQQAVTQVGVDGATQRPGPAAASVPSGPAAPFPLAVIQNPFSNGGSPAAEAVSGEARFAYFPASSVGDTTAVSVQTTDQSLQAGGQFYVMMTPQDVLQTGTQRTIAPRTHPYSPKIDGTRTPRDERRRAQHNEVERRRRDKINNWIVQLSKIIPDCNADNSKTGASKGGILSKACDYIRELRQTNQRMQETFKEAERLQMDNELLRQQIEELKNENAVLRAQLQQHNLEMTRQLTDLQTQHTAGAAAGLTLCSLAVQNDIPHGTVSVLDYDFSFPDELRPAVVHGVWYFNSPYPKNYPPVVFKSRTQVVHESFQGRSRLLGDLGLRNCTLLLSNLSPELGGKYYFRGDLGGYNQYTFSEHSVLDIINTPNIVVPPEVMAGTEVEVSCMVPDNCPELRPELSWLGHEGLGEPTVLGRLREEEGTWVQVSLLHFVPTRETNGHRLGCQASFPNTTLQFEGYASLDIKYPPVIVEINSTVEAIEGSHVSLFCGADSNPPPLLTWMRDGTVLREAVAESLSLEVEEVTPAEDGVYLCLAENTYGQDNRTVELSVMYAPWKPTVNGTVVAVEGETVSILCSTQSNPDPILTIFKEKQILATVIYESELQLELPAVTPEDDGEYWCVAENQYGQRATAFNLSVEFAPVILLESHCAAARDTVQCLCVVKANPEPSVAFELPLRNVTVNETEREFVYSERSGLLLTSILTLRGQAQAPPRVICTSHNLYGTKSLELPFQGAHRLMWAKIGPVGAVVAFAILIAIVCYITQTRRKKNVTESPSFSGGDNPPVVFSSDFRISGAPEKYESERHLGSERRLLGLRGEPTELDLSYSHSDLGKRPTKDSYTLTEELAEYAEIRVKCCQGPRRGKTHEETEYLAFSDSTWKFKHPETLYAWDGACIWIPCTYYWPKGGGHTLDNVTVYHNFTYDKEAKHYKGTILYYKNLKAKEPTPSQERVQFLGNNRNNCTLLINPVKVNDSGPLGLRMTSGLDKWMEPLALNISERAPQPHIELRQEIYEDQEVTVTCSLNFACHDYQIHLQWSLEGSVTTNTILSPDMVATQSRLSFQPKWSHDGKNLTCQLWDPMKQRVLSEKTVLLEVKHAPKLEIQVSPEEATVTEGESVTMRCQVTSNPPHWSVSWFKDGTQLEEQGTTLTLPEVTRMMSGQYTCQASNDVGLRQSDAVDLQVHYAPEPSRVQLSPSSIKEGVTVELACISAANPPPVNYTWYFNEQELPGKNGRTFQIPQVLIKHAGKYSCLAENSLGPGSVGQEADLDVQYPPKGVTTVIQSPTPIREGDSVTLSCTFNSSNPTVTRYNWNSPGSQDQTSQKLTIRKVAWDAQPVKCEACNQWCSWSPSVNLNVLYAPKDVSIQISPHTEIRSGKRILLQCEFSSSRPADIHVFWKKDGSLLLKAGKTLTFDPISPEDSGTYHCLVNNSIGQTSSEARELRVMYAPRRLRVSISPKDGVVEGKTAVLTCESDANPPTSHYNWFDGNNQDLHHYGQTLRLEPVKLQHAGSYWCRGTNHLGQSQSPPTTLTVYYSAATISRRAALGVGFCLAIFLLAVWGVKLQRNWKRIQRQQGLQESSSGQSFFVRNIKARRTPQAERPHSLGCYNPVMEDTVSYATLSFPLGETDTQRLRDAGSSEMREIPPSRDDRVTYAVVQNSQVADYENVTPEVLDDEGIHYSELVHFGNGKRALAQEGVEYVTLKH</sequence>
<protein>
    <recommendedName>
        <fullName evidence="17">B-cell receptor CD22</fullName>
    </recommendedName>
    <alternativeName>
        <fullName evidence="23">Major late transcription factor 2</fullName>
    </alternativeName>
    <alternativeName>
        <fullName evidence="18">Sialic acid-binding Ig-like lectin 2</fullName>
    </alternativeName>
    <alternativeName>
        <fullName evidence="22">Upstream stimulatory factor 2</fullName>
    </alternativeName>
    <alternativeName>
        <fullName evidence="24">Upstream transcription factor 2</fullName>
    </alternativeName>
</protein>
<evidence type="ECO:0000256" key="5">
    <source>
        <dbReference type="ARBA" id="ARBA00022734"/>
    </source>
</evidence>
<evidence type="ECO:0000256" key="12">
    <source>
        <dbReference type="ARBA" id="ARBA00023163"/>
    </source>
</evidence>
<dbReference type="GO" id="GO:0070062">
    <property type="term" value="C:extracellular exosome"/>
    <property type="evidence" value="ECO:0007669"/>
    <property type="project" value="TreeGrafter"/>
</dbReference>
<dbReference type="GO" id="GO:0033691">
    <property type="term" value="F:sialic acid binding"/>
    <property type="evidence" value="ECO:0007669"/>
    <property type="project" value="TreeGrafter"/>
</dbReference>
<dbReference type="GO" id="GO:0030888">
    <property type="term" value="P:regulation of B cell proliferation"/>
    <property type="evidence" value="ECO:0007669"/>
    <property type="project" value="TreeGrafter"/>
</dbReference>
<dbReference type="CDD" id="cd20938">
    <property type="entry name" value="IgC1_CD22_d2"/>
    <property type="match status" value="1"/>
</dbReference>
<evidence type="ECO:0000256" key="2">
    <source>
        <dbReference type="ARBA" id="ARBA00004251"/>
    </source>
</evidence>
<keyword evidence="27" id="KW-0812">Transmembrane</keyword>
<keyword evidence="15" id="KW-0393">Immunoglobulin domain</keyword>
<evidence type="ECO:0000313" key="30">
    <source>
        <dbReference type="EMBL" id="KAG5200674.1"/>
    </source>
</evidence>
<dbReference type="EMBL" id="JAEMGP010000014">
    <property type="protein sequence ID" value="KAG5200674.1"/>
    <property type="molecule type" value="Genomic_DNA"/>
</dbReference>
<comment type="caution">
    <text evidence="30">The sequence shown here is derived from an EMBL/GenBank/DDBJ whole genome shotgun (WGS) entry which is preliminary data.</text>
</comment>
<evidence type="ECO:0000256" key="20">
    <source>
        <dbReference type="ARBA" id="ARBA00046458"/>
    </source>
</evidence>
<dbReference type="FunFam" id="2.60.40.10:FF:000743">
    <property type="entry name" value="myelin-associated glycoprotein isoform X1"/>
    <property type="match status" value="1"/>
</dbReference>
<dbReference type="GO" id="GO:0046983">
    <property type="term" value="F:protein dimerization activity"/>
    <property type="evidence" value="ECO:0007669"/>
    <property type="project" value="InterPro"/>
</dbReference>
<organism evidence="30 31">
    <name type="scientific">Ovis aries</name>
    <name type="common">Sheep</name>
    <dbReference type="NCBI Taxonomy" id="9940"/>
    <lineage>
        <taxon>Eukaryota</taxon>
        <taxon>Metazoa</taxon>
        <taxon>Chordata</taxon>
        <taxon>Craniata</taxon>
        <taxon>Vertebrata</taxon>
        <taxon>Euteleostomi</taxon>
        <taxon>Mammalia</taxon>
        <taxon>Eutheria</taxon>
        <taxon>Laurasiatheria</taxon>
        <taxon>Artiodactyla</taxon>
        <taxon>Ruminantia</taxon>
        <taxon>Pecora</taxon>
        <taxon>Bovidae</taxon>
        <taxon>Caprinae</taxon>
        <taxon>Ovis</taxon>
    </lineage>
</organism>
<feature type="domain" description="Ig-like" evidence="28">
    <location>
        <begin position="478"/>
        <end position="564"/>
    </location>
</feature>
<keyword evidence="9" id="KW-0238">DNA-binding</keyword>
<keyword evidence="7" id="KW-0130">Cell adhesion</keyword>
<dbReference type="GO" id="GO:0042609">
    <property type="term" value="F:CD4 receptor binding"/>
    <property type="evidence" value="ECO:0007669"/>
    <property type="project" value="TreeGrafter"/>
</dbReference>
<dbReference type="GO" id="GO:0003700">
    <property type="term" value="F:DNA-binding transcription factor activity"/>
    <property type="evidence" value="ECO:0007669"/>
    <property type="project" value="UniProtKB-ARBA"/>
</dbReference>
<dbReference type="Pfam" id="PF24518">
    <property type="entry name" value="Ig_CD22"/>
    <property type="match status" value="1"/>
</dbReference>
<evidence type="ECO:0000259" key="29">
    <source>
        <dbReference type="PROSITE" id="PS50888"/>
    </source>
</evidence>
<evidence type="ECO:0000256" key="21">
    <source>
        <dbReference type="ARBA" id="ARBA00053350"/>
    </source>
</evidence>
<evidence type="ECO:0000256" key="15">
    <source>
        <dbReference type="ARBA" id="ARBA00023319"/>
    </source>
</evidence>
<comment type="similarity">
    <text evidence="16">Belongs to the immunoglobulin superfamily. SIGLEC (sialic acid binding Ig-like lectin) family.</text>
</comment>
<dbReference type="InterPro" id="IPR013783">
    <property type="entry name" value="Ig-like_fold"/>
</dbReference>
<evidence type="ECO:0000256" key="18">
    <source>
        <dbReference type="ARBA" id="ARBA00041781"/>
    </source>
</evidence>
<dbReference type="GO" id="GO:0003677">
    <property type="term" value="F:DNA binding"/>
    <property type="evidence" value="ECO:0007669"/>
    <property type="project" value="UniProtKB-KW"/>
</dbReference>
<evidence type="ECO:0000256" key="14">
    <source>
        <dbReference type="ARBA" id="ARBA00023242"/>
    </source>
</evidence>
<feature type="domain" description="Ig-like" evidence="28">
    <location>
        <begin position="576"/>
        <end position="658"/>
    </location>
</feature>
<dbReference type="GO" id="GO:0005634">
    <property type="term" value="C:nucleus"/>
    <property type="evidence" value="ECO:0007669"/>
    <property type="project" value="UniProtKB-SubCell"/>
</dbReference>
<dbReference type="GO" id="GO:0050859">
    <property type="term" value="P:negative regulation of B cell receptor signaling pathway"/>
    <property type="evidence" value="ECO:0007669"/>
    <property type="project" value="TreeGrafter"/>
</dbReference>
<keyword evidence="12" id="KW-0804">Transcription</keyword>
<evidence type="ECO:0000256" key="25">
    <source>
        <dbReference type="SAM" id="Coils"/>
    </source>
</evidence>
<evidence type="ECO:0000256" key="23">
    <source>
        <dbReference type="ARBA" id="ARBA00078621"/>
    </source>
</evidence>
<dbReference type="Gene3D" id="2.60.40.10">
    <property type="entry name" value="Immunoglobulins"/>
    <property type="match status" value="11"/>
</dbReference>
<dbReference type="SMART" id="SM00353">
    <property type="entry name" value="HLH"/>
    <property type="match status" value="1"/>
</dbReference>
<feature type="coiled-coil region" evidence="25">
    <location>
        <begin position="287"/>
        <end position="349"/>
    </location>
</feature>
<dbReference type="FunFam" id="4.10.280.10:FF:000045">
    <property type="entry name" value="upstream stimulatory factor 2 isoform X1"/>
    <property type="match status" value="1"/>
</dbReference>
<evidence type="ECO:0000256" key="10">
    <source>
        <dbReference type="ARBA" id="ARBA00023136"/>
    </source>
</evidence>
<dbReference type="GO" id="GO:0055037">
    <property type="term" value="C:recycling endosome"/>
    <property type="evidence" value="ECO:0007669"/>
    <property type="project" value="TreeGrafter"/>
</dbReference>
<reference evidence="30 31" key="1">
    <citation type="submission" date="2020-12" db="EMBL/GenBank/DDBJ databases">
        <title>De novo assembly of Tibetan sheep genome.</title>
        <authorList>
            <person name="Li X."/>
        </authorList>
    </citation>
    <scope>NUCLEOTIDE SEQUENCE [LARGE SCALE GENOMIC DNA]</scope>
    <source>
        <tissue evidence="30">Heart</tissue>
    </source>
</reference>
<feature type="domain" description="Ig-like" evidence="28">
    <location>
        <begin position="1292"/>
        <end position="1375"/>
    </location>
</feature>
<feature type="region of interest" description="Disordered" evidence="26">
    <location>
        <begin position="215"/>
        <end position="244"/>
    </location>
</feature>
<feature type="domain" description="Ig-like" evidence="28">
    <location>
        <begin position="1553"/>
        <end position="1636"/>
    </location>
</feature>
<feature type="compositionally biased region" description="Low complexity" evidence="26">
    <location>
        <begin position="11"/>
        <end position="20"/>
    </location>
</feature>
<dbReference type="FunFam" id="2.60.40.10:FF:000475">
    <property type="entry name" value="myelin-associated glycoprotein isoform X1"/>
    <property type="match status" value="2"/>
</dbReference>
<evidence type="ECO:0000256" key="17">
    <source>
        <dbReference type="ARBA" id="ARBA00040106"/>
    </source>
</evidence>
<feature type="domain" description="Ig-like" evidence="28">
    <location>
        <begin position="1465"/>
        <end position="1548"/>
    </location>
</feature>
<evidence type="ECO:0000256" key="7">
    <source>
        <dbReference type="ARBA" id="ARBA00022889"/>
    </source>
</evidence>
<keyword evidence="27" id="KW-1133">Transmembrane helix</keyword>
<evidence type="ECO:0000256" key="8">
    <source>
        <dbReference type="ARBA" id="ARBA00023015"/>
    </source>
</evidence>
<dbReference type="GO" id="GO:0007155">
    <property type="term" value="P:cell adhesion"/>
    <property type="evidence" value="ECO:0007669"/>
    <property type="project" value="UniProtKB-KW"/>
</dbReference>
<keyword evidence="11" id="KW-1015">Disulfide bond</keyword>
<comment type="subcellular location">
    <subcellularLocation>
        <location evidence="2">Cell membrane</location>
        <topology evidence="2">Single-pass type I membrane protein</topology>
    </subcellularLocation>
    <subcellularLocation>
        <location evidence="1">Nucleus</location>
    </subcellularLocation>
</comment>
<evidence type="ECO:0000256" key="24">
    <source>
        <dbReference type="ARBA" id="ARBA00078861"/>
    </source>
</evidence>
<dbReference type="SUPFAM" id="SSF47459">
    <property type="entry name" value="HLH, helix-loop-helix DNA-binding domain"/>
    <property type="match status" value="1"/>
</dbReference>
<feature type="domain" description="Ig-like" evidence="28">
    <location>
        <begin position="1110"/>
        <end position="1193"/>
    </location>
</feature>
<evidence type="ECO:0000256" key="3">
    <source>
        <dbReference type="ARBA" id="ARBA00022475"/>
    </source>
</evidence>
<feature type="region of interest" description="Disordered" evidence="26">
    <location>
        <begin position="1"/>
        <end position="44"/>
    </location>
</feature>
<keyword evidence="14" id="KW-0539">Nucleus</keyword>
<dbReference type="Pfam" id="PF13927">
    <property type="entry name" value="Ig_3"/>
    <property type="match status" value="6"/>
</dbReference>
<dbReference type="InterPro" id="IPR003598">
    <property type="entry name" value="Ig_sub2"/>
</dbReference>
<comment type="function">
    <text evidence="21">Transcription factor that binds to a symmetrical DNA sequence (E-boxes) (5'-CACGTG-3') that is found in a variety of viral and cellular promoters.</text>
</comment>
<dbReference type="PANTHER" id="PTHR46958:SF1">
    <property type="entry name" value="B-CELL RECEPTOR CD22"/>
    <property type="match status" value="1"/>
</dbReference>
<dbReference type="SUPFAM" id="SSF48726">
    <property type="entry name" value="Immunoglobulin"/>
    <property type="match status" value="11"/>
</dbReference>
<dbReference type="PROSITE" id="PS50835">
    <property type="entry name" value="IG_LIKE"/>
    <property type="match status" value="9"/>
</dbReference>
<feature type="transmembrane region" description="Helical" evidence="27">
    <location>
        <begin position="1648"/>
        <end position="1666"/>
    </location>
</feature>
<dbReference type="Pfam" id="PF08205">
    <property type="entry name" value="C2-set_2"/>
    <property type="match status" value="2"/>
</dbReference>
<dbReference type="InterPro" id="IPR056386">
    <property type="entry name" value="Ig_CD22"/>
</dbReference>
<dbReference type="CDD" id="cd00096">
    <property type="entry name" value="Ig"/>
    <property type="match status" value="3"/>
</dbReference>
<keyword evidence="5" id="KW-0430">Lectin</keyword>
<evidence type="ECO:0000256" key="22">
    <source>
        <dbReference type="ARBA" id="ARBA00072709"/>
    </source>
</evidence>
<keyword evidence="4" id="KW-0732">Signal</keyword>
<dbReference type="PROSITE" id="PS50888">
    <property type="entry name" value="BHLH"/>
    <property type="match status" value="1"/>
</dbReference>
<keyword evidence="13" id="KW-0325">Glycoprotein</keyword>
<evidence type="ECO:0000256" key="16">
    <source>
        <dbReference type="ARBA" id="ARBA00038361"/>
    </source>
</evidence>
<dbReference type="InterPro" id="IPR011598">
    <property type="entry name" value="bHLH_dom"/>
</dbReference>
<dbReference type="InterPro" id="IPR007110">
    <property type="entry name" value="Ig-like_dom"/>
</dbReference>
<dbReference type="InterPro" id="IPR036638">
    <property type="entry name" value="HLH_DNA-bd_sf"/>
</dbReference>